<reference evidence="2 3" key="1">
    <citation type="journal article" date="2024" name="BMC Genomics">
        <title>Genome assembly of redclaw crayfish (Cherax quadricarinatus) provides insights into its immune adaptation and hypoxia tolerance.</title>
        <authorList>
            <person name="Liu Z."/>
            <person name="Zheng J."/>
            <person name="Li H."/>
            <person name="Fang K."/>
            <person name="Wang S."/>
            <person name="He J."/>
            <person name="Zhou D."/>
            <person name="Weng S."/>
            <person name="Chi M."/>
            <person name="Gu Z."/>
            <person name="He J."/>
            <person name="Li F."/>
            <person name="Wang M."/>
        </authorList>
    </citation>
    <scope>NUCLEOTIDE SEQUENCE [LARGE SCALE GENOMIC DNA]</scope>
    <source>
        <strain evidence="2">ZL_2023a</strain>
    </source>
</reference>
<dbReference type="Proteomes" id="UP001445076">
    <property type="component" value="Unassembled WGS sequence"/>
</dbReference>
<evidence type="ECO:0000313" key="3">
    <source>
        <dbReference type="Proteomes" id="UP001445076"/>
    </source>
</evidence>
<gene>
    <name evidence="2" type="ORF">OTU49_013394</name>
</gene>
<evidence type="ECO:0000256" key="1">
    <source>
        <dbReference type="SAM" id="MobiDB-lite"/>
    </source>
</evidence>
<protein>
    <submittedName>
        <fullName evidence="2">Uncharacterized protein</fullName>
    </submittedName>
</protein>
<accession>A0AAW0VU27</accession>
<proteinExistence type="predicted"/>
<feature type="region of interest" description="Disordered" evidence="1">
    <location>
        <begin position="69"/>
        <end position="93"/>
    </location>
</feature>
<feature type="compositionally biased region" description="Low complexity" evidence="1">
    <location>
        <begin position="70"/>
        <end position="86"/>
    </location>
</feature>
<dbReference type="EMBL" id="JARKIK010000534">
    <property type="protein sequence ID" value="KAK8720346.1"/>
    <property type="molecule type" value="Genomic_DNA"/>
</dbReference>
<evidence type="ECO:0000313" key="2">
    <source>
        <dbReference type="EMBL" id="KAK8720346.1"/>
    </source>
</evidence>
<keyword evidence="3" id="KW-1185">Reference proteome</keyword>
<dbReference type="AlphaFoldDB" id="A0AAW0VU27"/>
<sequence length="137" mass="15131">TQAPVHNSLTHAPVSPGCRRLLLPLPPLRYLLLPPLRHLLLPPPLWYLLLGDTGLWLTRICCTKLTPSLTSHTQHQPHTTPATHNTSHTQHQPLLHHETHAADNAAADAVSAADTGCSTAFLETIRKSRLRTQKKPL</sequence>
<feature type="non-terminal residue" evidence="2">
    <location>
        <position position="1"/>
    </location>
</feature>
<comment type="caution">
    <text evidence="2">The sequence shown here is derived from an EMBL/GenBank/DDBJ whole genome shotgun (WGS) entry which is preliminary data.</text>
</comment>
<name>A0AAW0VU27_CHEQU</name>
<organism evidence="2 3">
    <name type="scientific">Cherax quadricarinatus</name>
    <name type="common">Australian red claw crayfish</name>
    <dbReference type="NCBI Taxonomy" id="27406"/>
    <lineage>
        <taxon>Eukaryota</taxon>
        <taxon>Metazoa</taxon>
        <taxon>Ecdysozoa</taxon>
        <taxon>Arthropoda</taxon>
        <taxon>Crustacea</taxon>
        <taxon>Multicrustacea</taxon>
        <taxon>Malacostraca</taxon>
        <taxon>Eumalacostraca</taxon>
        <taxon>Eucarida</taxon>
        <taxon>Decapoda</taxon>
        <taxon>Pleocyemata</taxon>
        <taxon>Astacidea</taxon>
        <taxon>Parastacoidea</taxon>
        <taxon>Parastacidae</taxon>
        <taxon>Cherax</taxon>
    </lineage>
</organism>